<dbReference type="InterPro" id="IPR050443">
    <property type="entry name" value="RbsD/FucU_mutarotase"/>
</dbReference>
<comment type="catalytic activity">
    <reaction evidence="3">
        <text>alpha-L-fucose = beta-L-fucose</text>
        <dbReference type="Rhea" id="RHEA:25580"/>
        <dbReference type="ChEBI" id="CHEBI:42548"/>
        <dbReference type="ChEBI" id="CHEBI:42589"/>
        <dbReference type="EC" id="5.1.3.29"/>
    </reaction>
</comment>
<dbReference type="InterPro" id="IPR023750">
    <property type="entry name" value="RbsD-like_sf"/>
</dbReference>
<evidence type="ECO:0000256" key="1">
    <source>
        <dbReference type="ARBA" id="ARBA00000223"/>
    </source>
</evidence>
<evidence type="ECO:0000256" key="3">
    <source>
        <dbReference type="ARBA" id="ARBA00036324"/>
    </source>
</evidence>
<keyword evidence="2" id="KW-0413">Isomerase</keyword>
<accession>A0A347UFV1</accession>
<dbReference type="InterPro" id="IPR007721">
    <property type="entry name" value="RbsD_FucU"/>
</dbReference>
<dbReference type="RefSeq" id="WP_118942386.1">
    <property type="nucleotide sequence ID" value="NZ_CP032125.1"/>
</dbReference>
<keyword evidence="5" id="KW-1185">Reference proteome</keyword>
<dbReference type="GO" id="GO:0006004">
    <property type="term" value="P:fucose metabolic process"/>
    <property type="evidence" value="ECO:0007669"/>
    <property type="project" value="TreeGrafter"/>
</dbReference>
<comment type="catalytic activity">
    <reaction evidence="1">
        <text>beta-D-ribopyranose = beta-D-ribofuranose</text>
        <dbReference type="Rhea" id="RHEA:25432"/>
        <dbReference type="ChEBI" id="CHEBI:27476"/>
        <dbReference type="ChEBI" id="CHEBI:47002"/>
        <dbReference type="EC" id="5.4.99.62"/>
    </reaction>
</comment>
<evidence type="ECO:0000313" key="5">
    <source>
        <dbReference type="Proteomes" id="UP000261704"/>
    </source>
</evidence>
<dbReference type="EMBL" id="CP032125">
    <property type="protein sequence ID" value="AXX97729.1"/>
    <property type="molecule type" value="Genomic_DNA"/>
</dbReference>
<dbReference type="KEGG" id="pamo:BAR1_07170"/>
<dbReference type="Proteomes" id="UP000261704">
    <property type="component" value="Chromosome"/>
</dbReference>
<dbReference type="PANTHER" id="PTHR31690">
    <property type="entry name" value="FUCOSE MUTAROTASE"/>
    <property type="match status" value="1"/>
</dbReference>
<gene>
    <name evidence="4" type="ORF">BAR1_07170</name>
</gene>
<dbReference type="GO" id="GO:0062193">
    <property type="term" value="F:D-ribose pyranase activity"/>
    <property type="evidence" value="ECO:0007669"/>
    <property type="project" value="UniProtKB-EC"/>
</dbReference>
<protein>
    <submittedName>
        <fullName evidence="4">Ribose ABC transporter</fullName>
    </submittedName>
</protein>
<dbReference type="Gene3D" id="3.40.1650.10">
    <property type="entry name" value="RbsD-like domain"/>
    <property type="match status" value="1"/>
</dbReference>
<dbReference type="PANTHER" id="PTHR31690:SF4">
    <property type="entry name" value="FUCOSE MUTAROTASE"/>
    <property type="match status" value="1"/>
</dbReference>
<dbReference type="GO" id="GO:0036373">
    <property type="term" value="F:L-fucose mutarotase activity"/>
    <property type="evidence" value="ECO:0007669"/>
    <property type="project" value="UniProtKB-EC"/>
</dbReference>
<organism evidence="4 5">
    <name type="scientific">Profundibacter amoris</name>
    <dbReference type="NCBI Taxonomy" id="2171755"/>
    <lineage>
        <taxon>Bacteria</taxon>
        <taxon>Pseudomonadati</taxon>
        <taxon>Pseudomonadota</taxon>
        <taxon>Alphaproteobacteria</taxon>
        <taxon>Rhodobacterales</taxon>
        <taxon>Paracoccaceae</taxon>
        <taxon>Profundibacter</taxon>
    </lineage>
</organism>
<reference evidence="4 5" key="1">
    <citation type="submission" date="2018-09" db="EMBL/GenBank/DDBJ databases">
        <title>Profundibacter amoris BAR1 gen. nov., sp. nov., a new member of the Roseobacter clade isolated at Lokis Castle Vent Field on the Arctic Mid-Oceanic Ridge.</title>
        <authorList>
            <person name="Le Moine Bauer S."/>
            <person name="Sjoeberg A.G."/>
            <person name="L'Haridon S."/>
            <person name="Stokke R."/>
            <person name="Roalkvam I."/>
            <person name="Steen I.H."/>
            <person name="Dahle H."/>
        </authorList>
    </citation>
    <scope>NUCLEOTIDE SEQUENCE [LARGE SCALE GENOMIC DNA]</scope>
    <source>
        <strain evidence="4 5">BAR1</strain>
    </source>
</reference>
<dbReference type="OrthoDB" id="7947972at2"/>
<dbReference type="SUPFAM" id="SSF102546">
    <property type="entry name" value="RbsD-like"/>
    <property type="match status" value="1"/>
</dbReference>
<dbReference type="GO" id="GO:0042806">
    <property type="term" value="F:fucose binding"/>
    <property type="evidence" value="ECO:0007669"/>
    <property type="project" value="TreeGrafter"/>
</dbReference>
<dbReference type="AlphaFoldDB" id="A0A347UFV1"/>
<evidence type="ECO:0000313" key="4">
    <source>
        <dbReference type="EMBL" id="AXX97729.1"/>
    </source>
</evidence>
<name>A0A347UFV1_9RHOB</name>
<dbReference type="Pfam" id="PF05025">
    <property type="entry name" value="RbsD_FucU"/>
    <property type="match status" value="1"/>
</dbReference>
<sequence>MLIGIDANMTPDLLDCLMRMGHGDEIVVADANFPAGSTAAHTHWGDVIPLPAMTAPDAIKLITGVMPLDGFSDACAWRMQIDNAPDDMGEVHTQAFDILSAAMPEGAALGSIERQAFYQRARGAFAVVATTDMRPYGCFILRKGVIF</sequence>
<proteinExistence type="predicted"/>
<evidence type="ECO:0000256" key="2">
    <source>
        <dbReference type="ARBA" id="ARBA00023235"/>
    </source>
</evidence>